<proteinExistence type="predicted"/>
<feature type="domain" description="Flavoprotein" evidence="1">
    <location>
        <begin position="25"/>
        <end position="138"/>
    </location>
</feature>
<dbReference type="AlphaFoldDB" id="A0A1M6LPG7"/>
<dbReference type="Gene3D" id="3.40.50.1950">
    <property type="entry name" value="Flavin prenyltransferase-like"/>
    <property type="match status" value="1"/>
</dbReference>
<organism evidence="2 3">
    <name type="scientific">Geosporobacter subterraneus DSM 17957</name>
    <dbReference type="NCBI Taxonomy" id="1121919"/>
    <lineage>
        <taxon>Bacteria</taxon>
        <taxon>Bacillati</taxon>
        <taxon>Bacillota</taxon>
        <taxon>Clostridia</taxon>
        <taxon>Peptostreptococcales</taxon>
        <taxon>Thermotaleaceae</taxon>
        <taxon>Geosporobacter</taxon>
    </lineage>
</organism>
<evidence type="ECO:0000313" key="2">
    <source>
        <dbReference type="EMBL" id="SHJ73105.1"/>
    </source>
</evidence>
<sequence>MDANLWISMIVEEVVRRLQSLPKAALVVFTGATAGFEEGLREIARLKDEGWQIKVLFSRGAQRTLKAESVRKALNLDDIIFEDEISGWDTCCSYVDVIILPTLTQNTAVKVALGIADTPITRMLSQGLLRGTPMVAAVNGCDPACLEKYGYSKKKVNTLYLEKLAAYMEMLKSYGIQLTEASSLYDKVLGNGSTGGKKETHVSEGIPHDASNKKVISRADVVNASSGSKTLLISKNAIVTAYAKDAAKDLSVKIVLQ</sequence>
<dbReference type="GO" id="GO:0003824">
    <property type="term" value="F:catalytic activity"/>
    <property type="evidence" value="ECO:0007669"/>
    <property type="project" value="InterPro"/>
</dbReference>
<dbReference type="STRING" id="1121919.SAMN02745975_02740"/>
<accession>A0A1M6LPG7</accession>
<name>A0A1M6LPG7_9FIRM</name>
<dbReference type="InterPro" id="IPR003382">
    <property type="entry name" value="Flavoprotein"/>
</dbReference>
<reference evidence="3" key="1">
    <citation type="submission" date="2016-11" db="EMBL/GenBank/DDBJ databases">
        <authorList>
            <person name="Varghese N."/>
            <person name="Submissions S."/>
        </authorList>
    </citation>
    <scope>NUCLEOTIDE SEQUENCE [LARGE SCALE GENOMIC DNA]</scope>
    <source>
        <strain evidence="3">DSM 17957</strain>
    </source>
</reference>
<dbReference type="InterPro" id="IPR036551">
    <property type="entry name" value="Flavin_trans-like"/>
</dbReference>
<dbReference type="RefSeq" id="WP_190014514.1">
    <property type="nucleotide sequence ID" value="NZ_FQZV01000038.1"/>
</dbReference>
<evidence type="ECO:0000313" key="3">
    <source>
        <dbReference type="Proteomes" id="UP000184536"/>
    </source>
</evidence>
<dbReference type="Proteomes" id="UP000184536">
    <property type="component" value="Unassembled WGS sequence"/>
</dbReference>
<protein>
    <submittedName>
        <fullName evidence="2">Flavoprotein</fullName>
    </submittedName>
</protein>
<dbReference type="SUPFAM" id="SSF52507">
    <property type="entry name" value="Homo-oligomeric flavin-containing Cys decarboxylases, HFCD"/>
    <property type="match status" value="1"/>
</dbReference>
<keyword evidence="3" id="KW-1185">Reference proteome</keyword>
<dbReference type="Pfam" id="PF02441">
    <property type="entry name" value="Flavoprotein"/>
    <property type="match status" value="1"/>
</dbReference>
<gene>
    <name evidence="2" type="ORF">SAMN02745975_02740</name>
</gene>
<dbReference type="EMBL" id="FQZV01000038">
    <property type="protein sequence ID" value="SHJ73105.1"/>
    <property type="molecule type" value="Genomic_DNA"/>
</dbReference>
<evidence type="ECO:0000259" key="1">
    <source>
        <dbReference type="Pfam" id="PF02441"/>
    </source>
</evidence>